<comment type="caution">
    <text evidence="1">The sequence shown here is derived from an EMBL/GenBank/DDBJ whole genome shotgun (WGS) entry which is preliminary data.</text>
</comment>
<name>A0A9W9M3C7_9EURO</name>
<protein>
    <submittedName>
        <fullName evidence="1">Uncharacterized protein</fullName>
    </submittedName>
</protein>
<evidence type="ECO:0000313" key="1">
    <source>
        <dbReference type="EMBL" id="KAJ5188141.1"/>
    </source>
</evidence>
<accession>A0A9W9M3C7</accession>
<keyword evidence="2" id="KW-1185">Reference proteome</keyword>
<reference evidence="1" key="1">
    <citation type="submission" date="2022-11" db="EMBL/GenBank/DDBJ databases">
        <authorList>
            <person name="Petersen C."/>
        </authorList>
    </citation>
    <scope>NUCLEOTIDE SEQUENCE</scope>
    <source>
        <strain evidence="1">IBT 16849</strain>
    </source>
</reference>
<dbReference type="OrthoDB" id="630188at2759"/>
<dbReference type="Proteomes" id="UP001150879">
    <property type="component" value="Unassembled WGS sequence"/>
</dbReference>
<evidence type="ECO:0000313" key="2">
    <source>
        <dbReference type="Proteomes" id="UP001150879"/>
    </source>
</evidence>
<dbReference type="EMBL" id="JAPQKP010000005">
    <property type="protein sequence ID" value="KAJ5188141.1"/>
    <property type="molecule type" value="Genomic_DNA"/>
</dbReference>
<proteinExistence type="predicted"/>
<reference evidence="1" key="2">
    <citation type="journal article" date="2023" name="IMA Fungus">
        <title>Comparative genomic study of the Penicillium genus elucidates a diverse pangenome and 15 lateral gene transfer events.</title>
        <authorList>
            <person name="Petersen C."/>
            <person name="Sorensen T."/>
            <person name="Nielsen M.R."/>
            <person name="Sondergaard T.E."/>
            <person name="Sorensen J.L."/>
            <person name="Fitzpatrick D.A."/>
            <person name="Frisvad J.C."/>
            <person name="Nielsen K.L."/>
        </authorList>
    </citation>
    <scope>NUCLEOTIDE SEQUENCE</scope>
    <source>
        <strain evidence="1">IBT 16849</strain>
    </source>
</reference>
<organism evidence="1 2">
    <name type="scientific">Penicillium cf. griseofulvum</name>
    <dbReference type="NCBI Taxonomy" id="2972120"/>
    <lineage>
        <taxon>Eukaryota</taxon>
        <taxon>Fungi</taxon>
        <taxon>Dikarya</taxon>
        <taxon>Ascomycota</taxon>
        <taxon>Pezizomycotina</taxon>
        <taxon>Eurotiomycetes</taxon>
        <taxon>Eurotiomycetidae</taxon>
        <taxon>Eurotiales</taxon>
        <taxon>Aspergillaceae</taxon>
        <taxon>Penicillium</taxon>
    </lineage>
</organism>
<gene>
    <name evidence="1" type="ORF">N7472_007155</name>
</gene>
<dbReference type="AlphaFoldDB" id="A0A9W9M3C7"/>
<sequence>MDIPTFQRKVAEAQPLHPQRVQKIYGDYEEARGLFNEKEMGTAFLDEYIHSFRLQNGAILSVDASPYTPSLGDWGFQYHPNRYGAELVRWRQEIRPEPSHLTHIDNKQSLLVSRLATFKGKGDPQSALAQPLERDSETLSINAAFEGSQDLSIQPPWLVDLDLPAVVWEANFTLAIHY</sequence>